<reference evidence="1" key="1">
    <citation type="submission" date="2014-09" db="EMBL/GenBank/DDBJ databases">
        <authorList>
            <person name="Probst J Alexander"/>
        </authorList>
    </citation>
    <scope>NUCLEOTIDE SEQUENCE</scope>
</reference>
<protein>
    <submittedName>
        <fullName evidence="1">Uncharacterized protein</fullName>
    </submittedName>
</protein>
<dbReference type="AlphaFoldDB" id="A0A098EBW4"/>
<accession>A0A098EBW4</accession>
<evidence type="ECO:0000313" key="1">
    <source>
        <dbReference type="EMBL" id="CEG13503.1"/>
    </source>
</evidence>
<gene>
    <name evidence="1" type="ORF">MSIBF_A4060004</name>
</gene>
<proteinExistence type="predicted"/>
<sequence>MINEWIKGLKFEGEIFDLTEEIEKFGVGK</sequence>
<name>A0A098EBW4_9ZZZZ</name>
<dbReference type="EMBL" id="CCXY01000342">
    <property type="protein sequence ID" value="CEG13503.1"/>
    <property type="molecule type" value="Genomic_DNA"/>
</dbReference>
<organism evidence="1">
    <name type="scientific">groundwater metagenome</name>
    <dbReference type="NCBI Taxonomy" id="717931"/>
    <lineage>
        <taxon>unclassified sequences</taxon>
        <taxon>metagenomes</taxon>
        <taxon>ecological metagenomes</taxon>
    </lineage>
</organism>